<proteinExistence type="predicted"/>
<dbReference type="GO" id="GO:0005524">
    <property type="term" value="F:ATP binding"/>
    <property type="evidence" value="ECO:0007669"/>
    <property type="project" value="UniProtKB-KW"/>
</dbReference>
<organism evidence="8 9">
    <name type="scientific">Phycicoccus elongatus Lp2</name>
    <dbReference type="NCBI Taxonomy" id="1193181"/>
    <lineage>
        <taxon>Bacteria</taxon>
        <taxon>Bacillati</taxon>
        <taxon>Actinomycetota</taxon>
        <taxon>Actinomycetes</taxon>
        <taxon>Micrococcales</taxon>
        <taxon>Intrasporangiaceae</taxon>
        <taxon>Phycicoccus</taxon>
    </lineage>
</organism>
<dbReference type="AlphaFoldDB" id="N0E1Q5"/>
<reference evidence="8 9" key="1">
    <citation type="journal article" date="2013" name="ISME J.">
        <title>A metabolic model for members of the genus Tetrasphaera involved in enhanced biological phosphorus removal.</title>
        <authorList>
            <person name="Kristiansen R."/>
            <person name="Nguyen H.T.T."/>
            <person name="Saunders A.M."/>
            <person name="Nielsen J.L."/>
            <person name="Wimmer R."/>
            <person name="Le V.Q."/>
            <person name="McIlroy S.J."/>
            <person name="Petrovski S."/>
            <person name="Seviour R.J."/>
            <person name="Calteau A."/>
            <person name="Nielsen K.L."/>
            <person name="Nielsen P.H."/>
        </authorList>
    </citation>
    <scope>NUCLEOTIDE SEQUENCE [LARGE SCALE GENOMIC DNA]</scope>
    <source>
        <strain evidence="8 9">Lp2</strain>
    </source>
</reference>
<sequence length="351" mass="37617">MSLRARLGVQRGHFTVDVDLTVEPGHTLAILGPNGAGKTTILHALAGLAHLDGGHITVDETTWATPETDLPPEKRSVGLLAADHLLFPHLSALDNVAFGPRSRGTRADTAYDIARRELARLGLADTFHARRPHQLSHGQAQRVALARALATHPRVLLLDEPLSALDPESRPTVRQALAARLADFDGMTVLVTHDPLDALTLADELTFVRDGRVVQSGPPQQIVREPRDPYVAQVAGLNLYAAGPAREGTLHLASGAAIVTADPVISRENWVSFPPSAVVLGRHRPDGSARNTWRGRVARVELTGQIARVSLTGEVDLVADITLGSLAELHLAAGDEVWASVKATEVRAYPR</sequence>
<dbReference type="InterPro" id="IPR005116">
    <property type="entry name" value="Transp-assoc_OB_typ1"/>
</dbReference>
<dbReference type="eggNOG" id="COG3842">
    <property type="taxonomic scope" value="Bacteria"/>
</dbReference>
<dbReference type="Gene3D" id="3.40.50.300">
    <property type="entry name" value="P-loop containing nucleotide triphosphate hydrolases"/>
    <property type="match status" value="1"/>
</dbReference>
<dbReference type="SMART" id="SM00382">
    <property type="entry name" value="AAA"/>
    <property type="match status" value="1"/>
</dbReference>
<dbReference type="OrthoDB" id="9112331at2"/>
<evidence type="ECO:0000256" key="2">
    <source>
        <dbReference type="ARBA" id="ARBA00022505"/>
    </source>
</evidence>
<evidence type="ECO:0000256" key="4">
    <source>
        <dbReference type="ARBA" id="ARBA00022840"/>
    </source>
</evidence>
<evidence type="ECO:0000259" key="7">
    <source>
        <dbReference type="PROSITE" id="PS51866"/>
    </source>
</evidence>
<evidence type="ECO:0000256" key="3">
    <source>
        <dbReference type="ARBA" id="ARBA00022741"/>
    </source>
</evidence>
<dbReference type="SUPFAM" id="SSF50331">
    <property type="entry name" value="MOP-like"/>
    <property type="match status" value="1"/>
</dbReference>
<dbReference type="RefSeq" id="WP_010850741.1">
    <property type="nucleotide sequence ID" value="NZ_HF570956.1"/>
</dbReference>
<feature type="domain" description="Mop" evidence="7">
    <location>
        <begin position="286"/>
        <end position="350"/>
    </location>
</feature>
<dbReference type="InterPro" id="IPR008995">
    <property type="entry name" value="Mo/tungstate-bd_C_term_dom"/>
</dbReference>
<dbReference type="SUPFAM" id="SSF52540">
    <property type="entry name" value="P-loop containing nucleoside triphosphate hydrolases"/>
    <property type="match status" value="1"/>
</dbReference>
<name>N0E1Q5_9MICO</name>
<evidence type="ECO:0000256" key="1">
    <source>
        <dbReference type="ARBA" id="ARBA00022448"/>
    </source>
</evidence>
<dbReference type="InterPro" id="IPR027417">
    <property type="entry name" value="P-loop_NTPase"/>
</dbReference>
<feature type="domain" description="ABC transporter" evidence="6">
    <location>
        <begin position="1"/>
        <end position="235"/>
    </location>
</feature>
<dbReference type="InterPro" id="IPR017871">
    <property type="entry name" value="ABC_transporter-like_CS"/>
</dbReference>
<dbReference type="Pfam" id="PF00005">
    <property type="entry name" value="ABC_tran"/>
    <property type="match status" value="1"/>
</dbReference>
<dbReference type="PANTHER" id="PTHR42781">
    <property type="entry name" value="SPERMIDINE/PUTRESCINE IMPORT ATP-BINDING PROTEIN POTA"/>
    <property type="match status" value="1"/>
</dbReference>
<dbReference type="STRING" id="1193181.BN10_690032"/>
<dbReference type="InterPro" id="IPR003439">
    <property type="entry name" value="ABC_transporter-like_ATP-bd"/>
</dbReference>
<accession>N0E1Q5</accession>
<dbReference type="PANTHER" id="PTHR42781:SF4">
    <property type="entry name" value="SPERMIDINE_PUTRESCINE IMPORT ATP-BINDING PROTEIN POTA"/>
    <property type="match status" value="1"/>
</dbReference>
<comment type="caution">
    <text evidence="8">The sequence shown here is derived from an EMBL/GenBank/DDBJ whole genome shotgun (WGS) entry which is preliminary data.</text>
</comment>
<gene>
    <name evidence="8" type="ORF">BN10_690032</name>
</gene>
<keyword evidence="9" id="KW-1185">Reference proteome</keyword>
<dbReference type="InterPro" id="IPR050093">
    <property type="entry name" value="ABC_SmlMolc_Importer"/>
</dbReference>
<dbReference type="Pfam" id="PF03459">
    <property type="entry name" value="TOBE"/>
    <property type="match status" value="1"/>
</dbReference>
<keyword evidence="3" id="KW-0547">Nucleotide-binding</keyword>
<evidence type="ECO:0000256" key="5">
    <source>
        <dbReference type="PROSITE-ProRule" id="PRU01213"/>
    </source>
</evidence>
<dbReference type="EMBL" id="CAIZ01000140">
    <property type="protein sequence ID" value="CCH70898.1"/>
    <property type="molecule type" value="Genomic_DNA"/>
</dbReference>
<dbReference type="Gene3D" id="2.40.50.100">
    <property type="match status" value="1"/>
</dbReference>
<dbReference type="InterPro" id="IPR003593">
    <property type="entry name" value="AAA+_ATPase"/>
</dbReference>
<dbReference type="PROSITE" id="PS51866">
    <property type="entry name" value="MOP"/>
    <property type="match status" value="1"/>
</dbReference>
<evidence type="ECO:0000313" key="8">
    <source>
        <dbReference type="EMBL" id="CCH70898.1"/>
    </source>
</evidence>
<keyword evidence="2 5" id="KW-0500">Molybdenum</keyword>
<dbReference type="PROSITE" id="PS00211">
    <property type="entry name" value="ABC_TRANSPORTER_1"/>
    <property type="match status" value="1"/>
</dbReference>
<keyword evidence="1" id="KW-0813">Transport</keyword>
<dbReference type="Proteomes" id="UP000013167">
    <property type="component" value="Unassembled WGS sequence"/>
</dbReference>
<evidence type="ECO:0000259" key="6">
    <source>
        <dbReference type="PROSITE" id="PS50893"/>
    </source>
</evidence>
<dbReference type="InterPro" id="IPR004606">
    <property type="entry name" value="Mop_domain"/>
</dbReference>
<dbReference type="GO" id="GO:0016887">
    <property type="term" value="F:ATP hydrolysis activity"/>
    <property type="evidence" value="ECO:0007669"/>
    <property type="project" value="InterPro"/>
</dbReference>
<dbReference type="HOGENOM" id="CLU_000604_1_1_11"/>
<evidence type="ECO:0000313" key="9">
    <source>
        <dbReference type="Proteomes" id="UP000013167"/>
    </source>
</evidence>
<protein>
    <submittedName>
        <fullName evidence="8">ABC transporter related protein</fullName>
    </submittedName>
</protein>
<dbReference type="PROSITE" id="PS50893">
    <property type="entry name" value="ABC_TRANSPORTER_2"/>
    <property type="match status" value="1"/>
</dbReference>
<keyword evidence="4" id="KW-0067">ATP-binding</keyword>
<dbReference type="GO" id="GO:0015689">
    <property type="term" value="P:molybdate ion transport"/>
    <property type="evidence" value="ECO:0007669"/>
    <property type="project" value="InterPro"/>
</dbReference>